<gene>
    <name evidence="2" type="primary">30</name>
    <name evidence="2" type="ORF">SEA_PHARAOH_30</name>
</gene>
<protein>
    <recommendedName>
        <fullName evidence="4">Minor tail protein</fullName>
    </recommendedName>
</protein>
<accession>A0A481W381</accession>
<feature type="transmembrane region" description="Helical" evidence="1">
    <location>
        <begin position="13"/>
        <end position="31"/>
    </location>
</feature>
<evidence type="ECO:0000256" key="1">
    <source>
        <dbReference type="SAM" id="Phobius"/>
    </source>
</evidence>
<dbReference type="InterPro" id="IPR022704">
    <property type="entry name" value="DUF2746"/>
</dbReference>
<keyword evidence="1" id="KW-1133">Transmembrane helix</keyword>
<evidence type="ECO:0008006" key="4">
    <source>
        <dbReference type="Google" id="ProtNLM"/>
    </source>
</evidence>
<dbReference type="RefSeq" id="YP_010061556.1">
    <property type="nucleotide sequence ID" value="NC_054784.1"/>
</dbReference>
<organism evidence="2 3">
    <name type="scientific">Mycobacterium phage Pharaoh</name>
    <dbReference type="NCBI Taxonomy" id="2530140"/>
    <lineage>
        <taxon>Viruses</taxon>
        <taxon>Duplodnaviria</taxon>
        <taxon>Heunggongvirae</taxon>
        <taxon>Uroviricota</taxon>
        <taxon>Caudoviricetes</taxon>
        <taxon>Pharaohvirus</taxon>
        <taxon>Pharaohvirus pharaoh</taxon>
    </lineage>
</organism>
<evidence type="ECO:0000313" key="2">
    <source>
        <dbReference type="EMBL" id="QBJ00219.1"/>
    </source>
</evidence>
<keyword evidence="1" id="KW-0812">Transmembrane</keyword>
<dbReference type="KEGG" id="vg:64871176"/>
<dbReference type="EMBL" id="MK524530">
    <property type="protein sequence ID" value="QBJ00219.1"/>
    <property type="molecule type" value="Genomic_DNA"/>
</dbReference>
<keyword evidence="3" id="KW-1185">Reference proteome</keyword>
<dbReference type="Pfam" id="PF10874">
    <property type="entry name" value="DUF2746"/>
    <property type="match status" value="1"/>
</dbReference>
<dbReference type="GeneID" id="64871176"/>
<proteinExistence type="predicted"/>
<dbReference type="Proteomes" id="UP000293430">
    <property type="component" value="Segment"/>
</dbReference>
<evidence type="ECO:0000313" key="3">
    <source>
        <dbReference type="Proteomes" id="UP000293430"/>
    </source>
</evidence>
<reference evidence="2 3" key="1">
    <citation type="submission" date="2019-02" db="EMBL/GenBank/DDBJ databases">
        <authorList>
            <person name="Liuzzo S."/>
            <person name="Smith M.A."/>
            <person name="Garlena R.A."/>
            <person name="Russell D.A."/>
            <person name="Pope W.H."/>
            <person name="Jacobs-Sera D."/>
            <person name="Hatfull G.F."/>
        </authorList>
    </citation>
    <scope>NUCLEOTIDE SEQUENCE [LARGE SCALE GENOMIC DNA]</scope>
</reference>
<name>A0A481W381_9CAUD</name>
<sequence length="121" mass="14403">MNPVYQPTNWFDLAPYILLSLPAILTAWLGVKNVKTTRQQHRENKQHISELKYEITNDHSSNIRHDMDLIRDLVRDGFHQITGEVEGLRRDIRTERRERIEADRLLRLVKGDLIKEEEFDL</sequence>
<keyword evidence="1" id="KW-0472">Membrane</keyword>